<dbReference type="AlphaFoldDB" id="A0A3B6NQG5"/>
<dbReference type="Gramene" id="TraesROB_scaffold_031147_01G000200.1">
    <property type="protein sequence ID" value="TraesROB_scaffold_031147_01G000200.1"/>
    <property type="gene ID" value="TraesROB_scaffold_031147_01G000200"/>
</dbReference>
<dbReference type="Proteomes" id="UP000019116">
    <property type="component" value="Chromosome 6A"/>
</dbReference>
<dbReference type="EnsemblPlants" id="TraesCS6A02G255000.1">
    <property type="protein sequence ID" value="TraesCS6A02G255000.1"/>
    <property type="gene ID" value="TraesCS6A02G255000"/>
</dbReference>
<dbReference type="Gramene" id="TraesCS6A02G255000.1">
    <property type="protein sequence ID" value="TraesCS6A02G255000.1"/>
    <property type="gene ID" value="TraesCS6A02G255000"/>
</dbReference>
<proteinExistence type="predicted"/>
<feature type="domain" description="DNA-directed RNA polymerase II subunit RPB9-like zinc ribbon" evidence="2">
    <location>
        <begin position="2"/>
        <end position="56"/>
    </location>
</feature>
<dbReference type="Gramene" id="TraesCLE_scaffold_103120_01G000200.1">
    <property type="protein sequence ID" value="TraesCLE_scaffold_103120_01G000200.1"/>
    <property type="gene ID" value="TraesCLE_scaffold_103120_01G000200"/>
</dbReference>
<accession>A0A3B6NQG5</accession>
<dbReference type="Gramene" id="TraesCS6A03G0688300.1">
    <property type="protein sequence ID" value="TraesCS6A03G0688300.1.CDS"/>
    <property type="gene ID" value="TraesCS6A03G0688300"/>
</dbReference>
<dbReference type="Gramene" id="TraesCAD_scaffold_004955_01G000200.1">
    <property type="protein sequence ID" value="TraesCAD_scaffold_004955_01G000200.1"/>
    <property type="gene ID" value="TraesCAD_scaffold_004955_01G000200"/>
</dbReference>
<dbReference type="InterPro" id="IPR001529">
    <property type="entry name" value="Zn_ribbon_RPB9"/>
</dbReference>
<dbReference type="Gramene" id="TraesRN6A0100665400.1">
    <property type="protein sequence ID" value="TraesRN6A0100665400.1"/>
    <property type="gene ID" value="TraesRN6A0100665400"/>
</dbReference>
<dbReference type="GO" id="GO:0006386">
    <property type="term" value="P:termination of RNA polymerase III transcription"/>
    <property type="evidence" value="ECO:0000318"/>
    <property type="project" value="GO_Central"/>
</dbReference>
<dbReference type="OrthoDB" id="282152at2759"/>
<protein>
    <recommendedName>
        <fullName evidence="2">DNA-directed RNA polymerase II subunit RPB9-like zinc ribbon domain-containing protein</fullName>
    </recommendedName>
</protein>
<dbReference type="PaxDb" id="4565-Traes_6AL_45855026D.1"/>
<dbReference type="SMART" id="SM00661">
    <property type="entry name" value="RPOL9"/>
    <property type="match status" value="1"/>
</dbReference>
<reference evidence="3" key="2">
    <citation type="submission" date="2018-10" db="UniProtKB">
        <authorList>
            <consortium name="EnsemblPlants"/>
        </authorList>
    </citation>
    <scope>IDENTIFICATION</scope>
</reference>
<dbReference type="STRING" id="4565.A0A3B6NQG5"/>
<evidence type="ECO:0000256" key="1">
    <source>
        <dbReference type="SAM" id="MobiDB-lite"/>
    </source>
</evidence>
<feature type="compositionally biased region" description="Basic and acidic residues" evidence="1">
    <location>
        <begin position="49"/>
        <end position="78"/>
    </location>
</feature>
<dbReference type="GO" id="GO:0005666">
    <property type="term" value="C:RNA polymerase III complex"/>
    <property type="evidence" value="ECO:0000318"/>
    <property type="project" value="GO_Central"/>
</dbReference>
<sequence length="116" mass="12734">MDFCPACGMLLQIQPATGGHRLRLFCPTCPYVCPIKNKIVKKARLVKREVESAESAPKTEGEPKESAPKTDGEPKADGQLKQSAPKTEGELFTLLFCLATAYWNSRLSSPLNCVHN</sequence>
<reference evidence="3" key="1">
    <citation type="submission" date="2018-08" db="EMBL/GenBank/DDBJ databases">
        <authorList>
            <person name="Rossello M."/>
        </authorList>
    </citation>
    <scope>NUCLEOTIDE SEQUENCE [LARGE SCALE GENOMIC DNA]</scope>
    <source>
        <strain evidence="3">cv. Chinese Spring</strain>
    </source>
</reference>
<organism evidence="3">
    <name type="scientific">Triticum aestivum</name>
    <name type="common">Wheat</name>
    <dbReference type="NCBI Taxonomy" id="4565"/>
    <lineage>
        <taxon>Eukaryota</taxon>
        <taxon>Viridiplantae</taxon>
        <taxon>Streptophyta</taxon>
        <taxon>Embryophyta</taxon>
        <taxon>Tracheophyta</taxon>
        <taxon>Spermatophyta</taxon>
        <taxon>Magnoliopsida</taxon>
        <taxon>Liliopsida</taxon>
        <taxon>Poales</taxon>
        <taxon>Poaceae</taxon>
        <taxon>BOP clade</taxon>
        <taxon>Pooideae</taxon>
        <taxon>Triticodae</taxon>
        <taxon>Triticeae</taxon>
        <taxon>Triticinae</taxon>
        <taxon>Triticum</taxon>
    </lineage>
</organism>
<feature type="region of interest" description="Disordered" evidence="1">
    <location>
        <begin position="49"/>
        <end position="84"/>
    </location>
</feature>
<keyword evidence="4" id="KW-1185">Reference proteome</keyword>
<evidence type="ECO:0000313" key="4">
    <source>
        <dbReference type="Proteomes" id="UP000019116"/>
    </source>
</evidence>
<name>A0A3B6NQG5_WHEAT</name>
<evidence type="ECO:0000259" key="2">
    <source>
        <dbReference type="SMART" id="SM00661"/>
    </source>
</evidence>
<evidence type="ECO:0000313" key="3">
    <source>
        <dbReference type="EnsemblPlants" id="TraesCS6A02G255000.1"/>
    </source>
</evidence>
<dbReference type="Gramene" id="TraesWEE_scaffold_023591_01G000200.1">
    <property type="protein sequence ID" value="TraesWEE_scaffold_023591_01G000200.1"/>
    <property type="gene ID" value="TraesWEE_scaffold_023591_01G000200"/>
</dbReference>